<evidence type="ECO:0000313" key="2">
    <source>
        <dbReference type="Proteomes" id="UP000250321"/>
    </source>
</evidence>
<evidence type="ECO:0000313" key="1">
    <source>
        <dbReference type="EMBL" id="PQM33457.1"/>
    </source>
</evidence>
<comment type="caution">
    <text evidence="1">The sequence shown here is derived from an EMBL/GenBank/DDBJ whole genome shotgun (WGS) entry which is preliminary data.</text>
</comment>
<reference evidence="1 2" key="1">
    <citation type="submission" date="2018-02" db="EMBL/GenBank/DDBJ databases">
        <title>Draft genome of wild Prunus yedoensis var. nudiflora.</title>
        <authorList>
            <person name="Baek S."/>
            <person name="Kim J.-H."/>
            <person name="Choi K."/>
            <person name="Kim G.-B."/>
            <person name="Cho A."/>
            <person name="Jang H."/>
            <person name="Shin C.-H."/>
            <person name="Yu H.-J."/>
            <person name="Mun J.-H."/>
        </authorList>
    </citation>
    <scope>NUCLEOTIDE SEQUENCE [LARGE SCALE GENOMIC DNA]</scope>
    <source>
        <strain evidence="2">cv. Jeju island</strain>
        <tissue evidence="1">Leaf</tissue>
    </source>
</reference>
<dbReference type="InterPro" id="IPR021916">
    <property type="entry name" value="DUF3527"/>
</dbReference>
<dbReference type="STRING" id="2094558.A0A314U7P5"/>
<proteinExistence type="predicted"/>
<dbReference type="EMBL" id="PJQY01003919">
    <property type="protein sequence ID" value="PQM33457.1"/>
    <property type="molecule type" value="Genomic_DNA"/>
</dbReference>
<protein>
    <submittedName>
        <fullName evidence="1">Uncharacterized protein</fullName>
    </submittedName>
</protein>
<dbReference type="OrthoDB" id="1898655at2759"/>
<dbReference type="Pfam" id="PF12043">
    <property type="entry name" value="DUF3527"/>
    <property type="match status" value="1"/>
</dbReference>
<dbReference type="PANTHER" id="PTHR31390">
    <property type="entry name" value="EXPRESSED PROTEIN"/>
    <property type="match status" value="1"/>
</dbReference>
<dbReference type="Proteomes" id="UP000250321">
    <property type="component" value="Unassembled WGS sequence"/>
</dbReference>
<name>A0A314U7P5_PRUYE</name>
<sequence>MKNLSSGKDDVVQYFTFYSVNEIKRKIGGWMSQGSKGKSCRYVYNVVGQMKVSSSDFSNVDGQNFSKYMVRESLLYGVELRQADQESPKFVPNRELAAAVVKIPGKDLSHAEQQTDEEVLEKGYAKCWDIGCKLRVLSNQNKSCQNLKASTYYPFSDHFELFDEEEAQQNRPVFSLAPGKDGSYSIEYNTSLSLFQAFFVCVVVISSRKPSDLSEVSNRSEAKVFQEPSLIGNNGIQVTGPAKYAPNPPLSPIGRV</sequence>
<dbReference type="AlphaFoldDB" id="A0A314U7P5"/>
<accession>A0A314U7P5</accession>
<dbReference type="PANTHER" id="PTHR31390:SF12">
    <property type="entry name" value="PUTATIVE (DUF3527)-RELATED"/>
    <property type="match status" value="1"/>
</dbReference>
<gene>
    <name evidence="1" type="ORF">Pyn_02546</name>
</gene>
<keyword evidence="2" id="KW-1185">Reference proteome</keyword>
<organism evidence="1 2">
    <name type="scientific">Prunus yedoensis var. nudiflora</name>
    <dbReference type="NCBI Taxonomy" id="2094558"/>
    <lineage>
        <taxon>Eukaryota</taxon>
        <taxon>Viridiplantae</taxon>
        <taxon>Streptophyta</taxon>
        <taxon>Embryophyta</taxon>
        <taxon>Tracheophyta</taxon>
        <taxon>Spermatophyta</taxon>
        <taxon>Magnoliopsida</taxon>
        <taxon>eudicotyledons</taxon>
        <taxon>Gunneridae</taxon>
        <taxon>Pentapetalae</taxon>
        <taxon>rosids</taxon>
        <taxon>fabids</taxon>
        <taxon>Rosales</taxon>
        <taxon>Rosaceae</taxon>
        <taxon>Amygdaloideae</taxon>
        <taxon>Amygdaleae</taxon>
        <taxon>Prunus</taxon>
    </lineage>
</organism>